<name>A0A1F7YJS0_9BACT</name>
<protein>
    <submittedName>
        <fullName evidence="1">Uncharacterized protein</fullName>
    </submittedName>
</protein>
<dbReference type="EMBL" id="MGGL01000004">
    <property type="protein sequence ID" value="OGM27440.1"/>
    <property type="molecule type" value="Genomic_DNA"/>
</dbReference>
<proteinExistence type="predicted"/>
<comment type="caution">
    <text evidence="1">The sequence shown here is derived from an EMBL/GenBank/DDBJ whole genome shotgun (WGS) entry which is preliminary data.</text>
</comment>
<dbReference type="AlphaFoldDB" id="A0A1F7YJS0"/>
<organism evidence="1 2">
    <name type="scientific">Candidatus Woesebacteria bacterium RIFCSPHIGHO2_01_FULL_40_22</name>
    <dbReference type="NCBI Taxonomy" id="1802499"/>
    <lineage>
        <taxon>Bacteria</taxon>
        <taxon>Candidatus Woeseibacteriota</taxon>
    </lineage>
</organism>
<gene>
    <name evidence="1" type="ORF">A2628_01455</name>
</gene>
<dbReference type="Proteomes" id="UP000179221">
    <property type="component" value="Unassembled WGS sequence"/>
</dbReference>
<evidence type="ECO:0000313" key="1">
    <source>
        <dbReference type="EMBL" id="OGM27440.1"/>
    </source>
</evidence>
<sequence>MAITQRDLDEIENRLSETFVTKDDFTEYKSELFNKLDEIVKNTSDTNREVELIENRVTNIETKLQVTAE</sequence>
<evidence type="ECO:0000313" key="2">
    <source>
        <dbReference type="Proteomes" id="UP000179221"/>
    </source>
</evidence>
<accession>A0A1F7YJS0</accession>
<reference evidence="1 2" key="1">
    <citation type="journal article" date="2016" name="Nat. Commun.">
        <title>Thousands of microbial genomes shed light on interconnected biogeochemical processes in an aquifer system.</title>
        <authorList>
            <person name="Anantharaman K."/>
            <person name="Brown C.T."/>
            <person name="Hug L.A."/>
            <person name="Sharon I."/>
            <person name="Castelle C.J."/>
            <person name="Probst A.J."/>
            <person name="Thomas B.C."/>
            <person name="Singh A."/>
            <person name="Wilkins M.J."/>
            <person name="Karaoz U."/>
            <person name="Brodie E.L."/>
            <person name="Williams K.H."/>
            <person name="Hubbard S.S."/>
            <person name="Banfield J.F."/>
        </authorList>
    </citation>
    <scope>NUCLEOTIDE SEQUENCE [LARGE SCALE GENOMIC DNA]</scope>
</reference>